<dbReference type="Proteomes" id="UP000004896">
    <property type="component" value="Unassembled WGS sequence"/>
</dbReference>
<dbReference type="InterPro" id="IPR009057">
    <property type="entry name" value="Homeodomain-like_sf"/>
</dbReference>
<dbReference type="AlphaFoldDB" id="E3CN26"/>
<dbReference type="eggNOG" id="COG3464">
    <property type="taxonomic scope" value="Bacteria"/>
</dbReference>
<evidence type="ECO:0000313" key="5">
    <source>
        <dbReference type="Proteomes" id="UP000004896"/>
    </source>
</evidence>
<dbReference type="SUPFAM" id="SSF46689">
    <property type="entry name" value="Homeodomain-like"/>
    <property type="match status" value="1"/>
</dbReference>
<feature type="domain" description="Transposase IS204/IS1001/IS1096/IS1165 zinc-finger" evidence="3">
    <location>
        <begin position="40"/>
        <end position="85"/>
    </location>
</feature>
<feature type="domain" description="Transposase IS204/IS1001/IS1096/IS1165 DDE" evidence="1">
    <location>
        <begin position="157"/>
        <end position="400"/>
    </location>
</feature>
<feature type="domain" description="Transposase IS204/IS1001/IS1096/IS1165 helix-turn-helix" evidence="2">
    <location>
        <begin position="92"/>
        <end position="140"/>
    </location>
</feature>
<dbReference type="EMBL" id="AEKO01000002">
    <property type="protein sequence ID" value="EFQ60276.1"/>
    <property type="molecule type" value="Genomic_DNA"/>
</dbReference>
<dbReference type="NCBIfam" id="NF033550">
    <property type="entry name" value="transpos_ISL3"/>
    <property type="match status" value="1"/>
</dbReference>
<name>E3CN26_STRVE</name>
<protein>
    <submittedName>
        <fullName evidence="4">Transposase</fullName>
    </submittedName>
</protein>
<evidence type="ECO:0000259" key="3">
    <source>
        <dbReference type="Pfam" id="PF14690"/>
    </source>
</evidence>
<dbReference type="InterPro" id="IPR029261">
    <property type="entry name" value="Transposase_Znf"/>
</dbReference>
<dbReference type="InterPro" id="IPR002560">
    <property type="entry name" value="Transposase_DDE"/>
</dbReference>
<evidence type="ECO:0000259" key="1">
    <source>
        <dbReference type="Pfam" id="PF01610"/>
    </source>
</evidence>
<proteinExistence type="predicted"/>
<dbReference type="PANTHER" id="PTHR33498">
    <property type="entry name" value="TRANSPOSASE FOR INSERTION SEQUENCE ELEMENT IS1557"/>
    <property type="match status" value="1"/>
</dbReference>
<evidence type="ECO:0000313" key="4">
    <source>
        <dbReference type="EMBL" id="EFQ60276.1"/>
    </source>
</evidence>
<sequence length="432" mass="51295">MRLIKNTTELIGIKDQNIKISLVFETDTHIEIQAKLDYPAPSCPHCHGKMIKYDFQKPSKIPLLEQAGTPTLLHLKKRRFQCKSCKRVTVAETSIVEKNCQISNLVRQKVTQLLTEKVSLTDIARRLRVSTSTVYRKLDQFTFKKHYDKLPAIMSWDEFGFKKGELAFVAQNYETNKLITILDNRRQTTIRNYFLKYPLKVRRKVQFITMDMSGAYIPLAHRLFPNAKIVLDRFHIIQHLGRAFLKTRIAIMNQFDKKSLPYRALKNHWRLFQKDSRKLSLNSFYSKTFRQTLAPHEVVEKTLNFSEELANYYNLYQLLLFHFQEKRVDEFFELIEENMSKVNHYFQTVFRTFIRHKQYIQNALETDYSNAKLEATNKLIKDIKRLGFGFRNFINFKKRVFITLNIKKRRPIRSSLDVSFSSPTTVDKEPYF</sequence>
<dbReference type="InterPro" id="IPR032877">
    <property type="entry name" value="Transposase_HTH"/>
</dbReference>
<reference evidence="4 5" key="1">
    <citation type="submission" date="2010-10" db="EMBL/GenBank/DDBJ databases">
        <authorList>
            <person name="Durkin A.S."/>
            <person name="Madupu R."/>
            <person name="Torralba M."/>
            <person name="Gillis M."/>
            <person name="Methe B."/>
            <person name="Sutton G."/>
            <person name="Nelson K.E."/>
        </authorList>
    </citation>
    <scope>NUCLEOTIDE SEQUENCE [LARGE SCALE GENOMIC DNA]</scope>
    <source>
        <strain evidence="4 5">F0396</strain>
    </source>
</reference>
<comment type="caution">
    <text evidence="4">The sequence shown here is derived from an EMBL/GenBank/DDBJ whole genome shotgun (WGS) entry which is preliminary data.</text>
</comment>
<dbReference type="Gene3D" id="1.10.10.60">
    <property type="entry name" value="Homeodomain-like"/>
    <property type="match status" value="1"/>
</dbReference>
<gene>
    <name evidence="4" type="ORF">HMPREF9192_1999</name>
</gene>
<dbReference type="PANTHER" id="PTHR33498:SF1">
    <property type="entry name" value="TRANSPOSASE FOR INSERTION SEQUENCE ELEMENT IS1557"/>
    <property type="match status" value="1"/>
</dbReference>
<dbReference type="InterPro" id="IPR047951">
    <property type="entry name" value="Transpos_ISL3"/>
</dbReference>
<dbReference type="Pfam" id="PF13542">
    <property type="entry name" value="HTH_Tnp_ISL3"/>
    <property type="match status" value="1"/>
</dbReference>
<accession>E3CN26</accession>
<dbReference type="Pfam" id="PF14690">
    <property type="entry name" value="Zn_ribbon_ISL3"/>
    <property type="match status" value="1"/>
</dbReference>
<dbReference type="Pfam" id="PF01610">
    <property type="entry name" value="DDE_Tnp_ISL3"/>
    <property type="match status" value="1"/>
</dbReference>
<evidence type="ECO:0000259" key="2">
    <source>
        <dbReference type="Pfam" id="PF13542"/>
    </source>
</evidence>
<organism evidence="4 5">
    <name type="scientific">Streptococcus vestibularis F0396</name>
    <dbReference type="NCBI Taxonomy" id="904306"/>
    <lineage>
        <taxon>Bacteria</taxon>
        <taxon>Bacillati</taxon>
        <taxon>Bacillota</taxon>
        <taxon>Bacilli</taxon>
        <taxon>Lactobacillales</taxon>
        <taxon>Streptococcaceae</taxon>
        <taxon>Streptococcus</taxon>
    </lineage>
</organism>